<accession>A0A9X0BHY7</accession>
<dbReference type="OrthoDB" id="4485682at2759"/>
<dbReference type="Proteomes" id="UP001147760">
    <property type="component" value="Unassembled WGS sequence"/>
</dbReference>
<dbReference type="AlphaFoldDB" id="A0A9X0BHY7"/>
<reference evidence="2" key="1">
    <citation type="submission" date="2022-12" db="EMBL/GenBank/DDBJ databases">
        <authorList>
            <person name="Petersen C."/>
        </authorList>
    </citation>
    <scope>NUCLEOTIDE SEQUENCE</scope>
    <source>
        <strain evidence="2">IBT 17660</strain>
    </source>
</reference>
<dbReference type="EMBL" id="JAPWDO010000007">
    <property type="protein sequence ID" value="KAJ5462473.1"/>
    <property type="molecule type" value="Genomic_DNA"/>
</dbReference>
<gene>
    <name evidence="2" type="ORF">N7530_010678</name>
</gene>
<name>A0A9X0BHY7_9EURO</name>
<sequence>MRTVLTMRTRSCLPRRTYTWEDYRNLPTFAKVTEFLAYANNKYIYDIKIKLCHLPRMPRFNPSDSSSRDASTEPETRQGTKTPASSLDFDMTLD</sequence>
<feature type="region of interest" description="Disordered" evidence="1">
    <location>
        <begin position="60"/>
        <end position="94"/>
    </location>
</feature>
<comment type="caution">
    <text evidence="2">The sequence shown here is derived from an EMBL/GenBank/DDBJ whole genome shotgun (WGS) entry which is preliminary data.</text>
</comment>
<reference evidence="2" key="2">
    <citation type="journal article" date="2023" name="IMA Fungus">
        <title>Comparative genomic study of the Penicillium genus elucidates a diverse pangenome and 15 lateral gene transfer events.</title>
        <authorList>
            <person name="Petersen C."/>
            <person name="Sorensen T."/>
            <person name="Nielsen M.R."/>
            <person name="Sondergaard T.E."/>
            <person name="Sorensen J.L."/>
            <person name="Fitzpatrick D.A."/>
            <person name="Frisvad J.C."/>
            <person name="Nielsen K.L."/>
        </authorList>
    </citation>
    <scope>NUCLEOTIDE SEQUENCE</scope>
    <source>
        <strain evidence="2">IBT 17660</strain>
    </source>
</reference>
<organism evidence="2 3">
    <name type="scientific">Penicillium desertorum</name>
    <dbReference type="NCBI Taxonomy" id="1303715"/>
    <lineage>
        <taxon>Eukaryota</taxon>
        <taxon>Fungi</taxon>
        <taxon>Dikarya</taxon>
        <taxon>Ascomycota</taxon>
        <taxon>Pezizomycotina</taxon>
        <taxon>Eurotiomycetes</taxon>
        <taxon>Eurotiomycetidae</taxon>
        <taxon>Eurotiales</taxon>
        <taxon>Aspergillaceae</taxon>
        <taxon>Penicillium</taxon>
    </lineage>
</organism>
<feature type="compositionally biased region" description="Basic and acidic residues" evidence="1">
    <location>
        <begin position="66"/>
        <end position="78"/>
    </location>
</feature>
<protein>
    <submittedName>
        <fullName evidence="2">Uncharacterized protein</fullName>
    </submittedName>
</protein>
<evidence type="ECO:0000313" key="3">
    <source>
        <dbReference type="Proteomes" id="UP001147760"/>
    </source>
</evidence>
<keyword evidence="3" id="KW-1185">Reference proteome</keyword>
<evidence type="ECO:0000313" key="2">
    <source>
        <dbReference type="EMBL" id="KAJ5462473.1"/>
    </source>
</evidence>
<evidence type="ECO:0000256" key="1">
    <source>
        <dbReference type="SAM" id="MobiDB-lite"/>
    </source>
</evidence>
<proteinExistence type="predicted"/>